<comment type="subcellular location">
    <subcellularLocation>
        <location evidence="1">Cell membrane</location>
        <topology evidence="1">Multi-pass membrane protein</topology>
    </subcellularLocation>
</comment>
<evidence type="ECO:0000313" key="8">
    <source>
        <dbReference type="Proteomes" id="UP001250662"/>
    </source>
</evidence>
<keyword evidence="4 6" id="KW-1133">Transmembrane helix</keyword>
<feature type="transmembrane region" description="Helical" evidence="6">
    <location>
        <begin position="165"/>
        <end position="182"/>
    </location>
</feature>
<dbReference type="PANTHER" id="PTHR30294:SF29">
    <property type="entry name" value="MULTIDRUG ABC TRANSPORTER PERMEASE YBHS-RELATED"/>
    <property type="match status" value="1"/>
</dbReference>
<dbReference type="PANTHER" id="PTHR30294">
    <property type="entry name" value="MEMBRANE COMPONENT OF ABC TRANSPORTER YHHJ-RELATED"/>
    <property type="match status" value="1"/>
</dbReference>
<dbReference type="NCBIfam" id="TIGR03518">
    <property type="entry name" value="ABC_perm_GldF"/>
    <property type="match status" value="1"/>
</dbReference>
<dbReference type="Proteomes" id="UP001250662">
    <property type="component" value="Unassembled WGS sequence"/>
</dbReference>
<comment type="caution">
    <text evidence="7">The sequence shown here is derived from an EMBL/GenBank/DDBJ whole genome shotgun (WGS) entry which is preliminary data.</text>
</comment>
<accession>A0ABU3BGG7</accession>
<evidence type="ECO:0000256" key="3">
    <source>
        <dbReference type="ARBA" id="ARBA00022692"/>
    </source>
</evidence>
<sequence>MIAIFKKEIKSFFTSAIGYLIIALFLLLTGLFLWVFKGSFNIFDYGFSDLSNFFLLAPWVFLFLIPAITMKSFSEEKKLGTLELLIIKPISTLELVFGKFLGAFALSLVAIIPTTIYVISIHNLGLTEGNYDVGVVIGSYFGLLFLIATYTSIGVFSSSITDNQILSFILAIVLCFLVYFGFESLASLSTNGNTQQFIKSFGAKTHFDSIAQGIIDTRDIVYFVALTFFFCYLTCNNLNTSSK</sequence>
<evidence type="ECO:0000256" key="6">
    <source>
        <dbReference type="SAM" id="Phobius"/>
    </source>
</evidence>
<keyword evidence="8" id="KW-1185">Reference proteome</keyword>
<proteinExistence type="predicted"/>
<reference evidence="7 8" key="1">
    <citation type="submission" date="2023-09" db="EMBL/GenBank/DDBJ databases">
        <authorList>
            <person name="Rey-Velasco X."/>
        </authorList>
    </citation>
    <scope>NUCLEOTIDE SEQUENCE [LARGE SCALE GENOMIC DNA]</scope>
    <source>
        <strain evidence="7 8">P007</strain>
    </source>
</reference>
<organism evidence="7 8">
    <name type="scientific">Croceitalea vernalis</name>
    <dbReference type="NCBI Taxonomy" id="3075599"/>
    <lineage>
        <taxon>Bacteria</taxon>
        <taxon>Pseudomonadati</taxon>
        <taxon>Bacteroidota</taxon>
        <taxon>Flavobacteriia</taxon>
        <taxon>Flavobacteriales</taxon>
        <taxon>Flavobacteriaceae</taxon>
        <taxon>Croceitalea</taxon>
    </lineage>
</organism>
<dbReference type="InterPro" id="IPR051449">
    <property type="entry name" value="ABC-2_transporter_component"/>
</dbReference>
<dbReference type="InterPro" id="IPR019860">
    <property type="entry name" value="Motility-assoc_ABC_perm_GldF"/>
</dbReference>
<gene>
    <name evidence="7" type="primary">gldF</name>
    <name evidence="7" type="ORF">RM520_06510</name>
</gene>
<feature type="transmembrane region" description="Helical" evidence="6">
    <location>
        <begin position="12"/>
        <end position="36"/>
    </location>
</feature>
<feature type="transmembrane region" description="Helical" evidence="6">
    <location>
        <begin position="56"/>
        <end position="74"/>
    </location>
</feature>
<feature type="transmembrane region" description="Helical" evidence="6">
    <location>
        <begin position="133"/>
        <end position="153"/>
    </location>
</feature>
<evidence type="ECO:0000256" key="5">
    <source>
        <dbReference type="ARBA" id="ARBA00023136"/>
    </source>
</evidence>
<keyword evidence="3 6" id="KW-0812">Transmembrane</keyword>
<feature type="transmembrane region" description="Helical" evidence="6">
    <location>
        <begin position="220"/>
        <end position="238"/>
    </location>
</feature>
<feature type="transmembrane region" description="Helical" evidence="6">
    <location>
        <begin position="95"/>
        <end position="121"/>
    </location>
</feature>
<name>A0ABU3BGG7_9FLAO</name>
<dbReference type="Pfam" id="PF12679">
    <property type="entry name" value="ABC2_membrane_2"/>
    <property type="match status" value="1"/>
</dbReference>
<evidence type="ECO:0000313" key="7">
    <source>
        <dbReference type="EMBL" id="MDT0621268.1"/>
    </source>
</evidence>
<evidence type="ECO:0000256" key="4">
    <source>
        <dbReference type="ARBA" id="ARBA00022989"/>
    </source>
</evidence>
<dbReference type="RefSeq" id="WP_311384915.1">
    <property type="nucleotide sequence ID" value="NZ_JAVRHU010000002.1"/>
</dbReference>
<dbReference type="EMBL" id="JAVRHU010000002">
    <property type="protein sequence ID" value="MDT0621268.1"/>
    <property type="molecule type" value="Genomic_DNA"/>
</dbReference>
<keyword evidence="2" id="KW-1003">Cell membrane</keyword>
<evidence type="ECO:0000256" key="2">
    <source>
        <dbReference type="ARBA" id="ARBA00022475"/>
    </source>
</evidence>
<evidence type="ECO:0000256" key="1">
    <source>
        <dbReference type="ARBA" id="ARBA00004651"/>
    </source>
</evidence>
<protein>
    <submittedName>
        <fullName evidence="7">Gliding motility-associated ABC transporter permease subunit GldF</fullName>
    </submittedName>
</protein>
<keyword evidence="5 6" id="KW-0472">Membrane</keyword>